<accession>A0ABN1VBC3</accession>
<dbReference type="Proteomes" id="UP001500467">
    <property type="component" value="Unassembled WGS sequence"/>
</dbReference>
<evidence type="ECO:0000313" key="2">
    <source>
        <dbReference type="EMBL" id="GAA1203391.1"/>
    </source>
</evidence>
<keyword evidence="1" id="KW-0812">Transmembrane</keyword>
<organism evidence="2 3">
    <name type="scientific">Prauserella alba</name>
    <dbReference type="NCBI Taxonomy" id="176898"/>
    <lineage>
        <taxon>Bacteria</taxon>
        <taxon>Bacillati</taxon>
        <taxon>Actinomycetota</taxon>
        <taxon>Actinomycetes</taxon>
        <taxon>Pseudonocardiales</taxon>
        <taxon>Pseudonocardiaceae</taxon>
        <taxon>Prauserella</taxon>
    </lineage>
</organism>
<sequence length="60" mass="5890">MYGKLSNAAAAGVGGAGTAGGLASTGVGSVLWMVIAAITLIAVGAAMLRISPRIRRHPID</sequence>
<evidence type="ECO:0000256" key="1">
    <source>
        <dbReference type="SAM" id="Phobius"/>
    </source>
</evidence>
<evidence type="ECO:0000313" key="3">
    <source>
        <dbReference type="Proteomes" id="UP001500467"/>
    </source>
</evidence>
<reference evidence="2 3" key="1">
    <citation type="journal article" date="2019" name="Int. J. Syst. Evol. Microbiol.">
        <title>The Global Catalogue of Microorganisms (GCM) 10K type strain sequencing project: providing services to taxonomists for standard genome sequencing and annotation.</title>
        <authorList>
            <consortium name="The Broad Institute Genomics Platform"/>
            <consortium name="The Broad Institute Genome Sequencing Center for Infectious Disease"/>
            <person name="Wu L."/>
            <person name="Ma J."/>
        </authorList>
    </citation>
    <scope>NUCLEOTIDE SEQUENCE [LARGE SCALE GENOMIC DNA]</scope>
    <source>
        <strain evidence="2 3">JCM 13022</strain>
    </source>
</reference>
<dbReference type="EMBL" id="BAAALM010000007">
    <property type="protein sequence ID" value="GAA1203391.1"/>
    <property type="molecule type" value="Genomic_DNA"/>
</dbReference>
<protein>
    <recommendedName>
        <fullName evidence="4">LPXTG-motif cell wall anchor domain-containing protein</fullName>
    </recommendedName>
</protein>
<proteinExistence type="predicted"/>
<gene>
    <name evidence="2" type="ORF">GCM10009675_21190</name>
</gene>
<feature type="transmembrane region" description="Helical" evidence="1">
    <location>
        <begin position="30"/>
        <end position="48"/>
    </location>
</feature>
<name>A0ABN1VBC3_9PSEU</name>
<keyword evidence="1" id="KW-0472">Membrane</keyword>
<keyword evidence="1" id="KW-1133">Transmembrane helix</keyword>
<comment type="caution">
    <text evidence="2">The sequence shown here is derived from an EMBL/GenBank/DDBJ whole genome shotgun (WGS) entry which is preliminary data.</text>
</comment>
<evidence type="ECO:0008006" key="4">
    <source>
        <dbReference type="Google" id="ProtNLM"/>
    </source>
</evidence>
<keyword evidence="3" id="KW-1185">Reference proteome</keyword>